<dbReference type="InterPro" id="IPR018313">
    <property type="entry name" value="SBP_3_CS"/>
</dbReference>
<proteinExistence type="inferred from homology"/>
<dbReference type="PANTHER" id="PTHR35936">
    <property type="entry name" value="MEMBRANE-BOUND LYTIC MUREIN TRANSGLYCOSYLASE F"/>
    <property type="match status" value="1"/>
</dbReference>
<feature type="domain" description="Solute-binding protein family 3/N-terminal" evidence="6">
    <location>
        <begin position="31"/>
        <end position="252"/>
    </location>
</feature>
<keyword evidence="8" id="KW-1185">Reference proteome</keyword>
<feature type="signal peptide" evidence="5">
    <location>
        <begin position="1"/>
        <end position="19"/>
    </location>
</feature>
<name>A0ABU4WE82_9FUSO</name>
<evidence type="ECO:0000256" key="1">
    <source>
        <dbReference type="ARBA" id="ARBA00004196"/>
    </source>
</evidence>
<keyword evidence="3 5" id="KW-0732">Signal</keyword>
<dbReference type="Gene3D" id="3.40.190.10">
    <property type="entry name" value="Periplasmic binding protein-like II"/>
    <property type="match status" value="2"/>
</dbReference>
<dbReference type="SMART" id="SM00062">
    <property type="entry name" value="PBPb"/>
    <property type="match status" value="1"/>
</dbReference>
<comment type="subcellular location">
    <subcellularLocation>
        <location evidence="1">Cell envelope</location>
    </subcellularLocation>
</comment>
<dbReference type="InterPro" id="IPR001638">
    <property type="entry name" value="Solute-binding_3/MltF_N"/>
</dbReference>
<dbReference type="PROSITE" id="PS01039">
    <property type="entry name" value="SBP_BACTERIAL_3"/>
    <property type="match status" value="1"/>
</dbReference>
<evidence type="ECO:0000313" key="8">
    <source>
        <dbReference type="Proteomes" id="UP001279681"/>
    </source>
</evidence>
<evidence type="ECO:0000259" key="6">
    <source>
        <dbReference type="SMART" id="SM00062"/>
    </source>
</evidence>
<feature type="chain" id="PRO_5045727432" evidence="5">
    <location>
        <begin position="20"/>
        <end position="252"/>
    </location>
</feature>
<organism evidence="7 8">
    <name type="scientific">Candidatus Cetobacterium colombiensis</name>
    <dbReference type="NCBI Taxonomy" id="3073100"/>
    <lineage>
        <taxon>Bacteria</taxon>
        <taxon>Fusobacteriati</taxon>
        <taxon>Fusobacteriota</taxon>
        <taxon>Fusobacteriia</taxon>
        <taxon>Fusobacteriales</taxon>
        <taxon>Fusobacteriaceae</taxon>
        <taxon>Cetobacterium</taxon>
    </lineage>
</organism>
<evidence type="ECO:0000256" key="4">
    <source>
        <dbReference type="RuleBase" id="RU003744"/>
    </source>
</evidence>
<gene>
    <name evidence="7" type="ORF">RFV38_09910</name>
</gene>
<reference evidence="8" key="1">
    <citation type="submission" date="2023-07" db="EMBL/GenBank/DDBJ databases">
        <authorList>
            <person name="Colorado M.A."/>
            <person name="Villamil L.M."/>
            <person name="Melo J.F."/>
            <person name="Rodriguez J.A."/>
            <person name="Ruiz R.Y."/>
        </authorList>
    </citation>
    <scope>NUCLEOTIDE SEQUENCE [LARGE SCALE GENOMIC DNA]</scope>
    <source>
        <strain evidence="8">C33</strain>
    </source>
</reference>
<protein>
    <submittedName>
        <fullName evidence="7">Transporter substrate-binding domain-containing protein</fullName>
    </submittedName>
</protein>
<dbReference type="PANTHER" id="PTHR35936:SF19">
    <property type="entry name" value="AMINO-ACID-BINDING PROTEIN YXEM-RELATED"/>
    <property type="match status" value="1"/>
</dbReference>
<evidence type="ECO:0000313" key="7">
    <source>
        <dbReference type="EMBL" id="MDX8336803.1"/>
    </source>
</evidence>
<dbReference type="RefSeq" id="WP_320314184.1">
    <property type="nucleotide sequence ID" value="NZ_JAVIKH010000014.1"/>
</dbReference>
<comment type="caution">
    <text evidence="7">The sequence shown here is derived from an EMBL/GenBank/DDBJ whole genome shotgun (WGS) entry which is preliminary data.</text>
</comment>
<sequence>MRKYLNIILLVLTMNFTYAADLVDDIIARGTLRVGTTGDYKPFTYIENDNYTGYDIEIAKLIAKELGVKVEFIPTTWKNLVADLNSEKYDVAMGGITRTTYRQINSEISKPYLIFGKCFLVRRGNSSKYNSIESINNPNVKVGVNIGGTNEKFADEYLNNANIIRYKNNLDVPLAVENGNVDVMVTETPEAIVYEKTNEKLEGVLIDKPLTKSQMGYLIKKDQIHLLNTINFILEELELKGSVDEVKKSYLN</sequence>
<dbReference type="EMBL" id="JAVIKH010000014">
    <property type="protein sequence ID" value="MDX8336803.1"/>
    <property type="molecule type" value="Genomic_DNA"/>
</dbReference>
<dbReference type="SUPFAM" id="SSF53850">
    <property type="entry name" value="Periplasmic binding protein-like II"/>
    <property type="match status" value="1"/>
</dbReference>
<accession>A0ABU4WE82</accession>
<dbReference type="Pfam" id="PF00497">
    <property type="entry name" value="SBP_bac_3"/>
    <property type="match status" value="1"/>
</dbReference>
<evidence type="ECO:0000256" key="5">
    <source>
        <dbReference type="SAM" id="SignalP"/>
    </source>
</evidence>
<comment type="similarity">
    <text evidence="2 4">Belongs to the bacterial solute-binding protein 3 family.</text>
</comment>
<evidence type="ECO:0000256" key="3">
    <source>
        <dbReference type="ARBA" id="ARBA00022729"/>
    </source>
</evidence>
<evidence type="ECO:0000256" key="2">
    <source>
        <dbReference type="ARBA" id="ARBA00010333"/>
    </source>
</evidence>
<dbReference type="Proteomes" id="UP001279681">
    <property type="component" value="Unassembled WGS sequence"/>
</dbReference>